<dbReference type="PANTHER" id="PTHR22931:SF9">
    <property type="entry name" value="PYRUVATE, PHOSPHATE DIKINASE 1, CHLOROPLASTIC"/>
    <property type="match status" value="1"/>
</dbReference>
<accession>A0A1J5PEW1</accession>
<dbReference type="InterPro" id="IPR010121">
    <property type="entry name" value="Pyruvate_phosphate_dikinase"/>
</dbReference>
<keyword evidence="1" id="KW-0670">Pyruvate</keyword>
<sequence length="78" mass="8497">MGKACVVGCDGLTVDLRKRCAQLAEATIEEGAWLSIDGDSGNIFFGQREIVTERPEAELAEITQWQTDNEPRGVASSR</sequence>
<dbReference type="PANTHER" id="PTHR22931">
    <property type="entry name" value="PHOSPHOENOLPYRUVATE DIKINASE-RELATED"/>
    <property type="match status" value="1"/>
</dbReference>
<gene>
    <name evidence="1" type="ORF">GALL_486320</name>
</gene>
<dbReference type="InterPro" id="IPR036637">
    <property type="entry name" value="Phosphohistidine_dom_sf"/>
</dbReference>
<dbReference type="EMBL" id="MLJW01004549">
    <property type="protein sequence ID" value="OIQ69762.1"/>
    <property type="molecule type" value="Genomic_DNA"/>
</dbReference>
<organism evidence="1">
    <name type="scientific">mine drainage metagenome</name>
    <dbReference type="NCBI Taxonomy" id="410659"/>
    <lineage>
        <taxon>unclassified sequences</taxon>
        <taxon>metagenomes</taxon>
        <taxon>ecological metagenomes</taxon>
    </lineage>
</organism>
<dbReference type="SUPFAM" id="SSF52009">
    <property type="entry name" value="Phosphohistidine domain"/>
    <property type="match status" value="1"/>
</dbReference>
<dbReference type="Gene3D" id="3.50.30.10">
    <property type="entry name" value="Phosphohistidine domain"/>
    <property type="match status" value="1"/>
</dbReference>
<dbReference type="AlphaFoldDB" id="A0A1J5PEW1"/>
<keyword evidence="1" id="KW-0418">Kinase</keyword>
<evidence type="ECO:0000313" key="1">
    <source>
        <dbReference type="EMBL" id="OIQ69762.1"/>
    </source>
</evidence>
<comment type="caution">
    <text evidence="1">The sequence shown here is derived from an EMBL/GenBank/DDBJ whole genome shotgun (WGS) entry which is preliminary data.</text>
</comment>
<reference evidence="1" key="1">
    <citation type="submission" date="2016-10" db="EMBL/GenBank/DDBJ databases">
        <title>Sequence of Gallionella enrichment culture.</title>
        <authorList>
            <person name="Poehlein A."/>
            <person name="Muehling M."/>
            <person name="Daniel R."/>
        </authorList>
    </citation>
    <scope>NUCLEOTIDE SEQUENCE</scope>
</reference>
<dbReference type="GO" id="GO:0016301">
    <property type="term" value="F:kinase activity"/>
    <property type="evidence" value="ECO:0007669"/>
    <property type="project" value="UniProtKB-KW"/>
</dbReference>
<name>A0A1J5PEW1_9ZZZZ</name>
<protein>
    <submittedName>
        <fullName evidence="1">Pyruvate phosphate dikinase</fullName>
    </submittedName>
</protein>
<dbReference type="GO" id="GO:0050242">
    <property type="term" value="F:pyruvate, phosphate dikinase activity"/>
    <property type="evidence" value="ECO:0007669"/>
    <property type="project" value="InterPro"/>
</dbReference>
<proteinExistence type="predicted"/>
<keyword evidence="1" id="KW-0808">Transferase</keyword>